<feature type="domain" description="MARVEL" evidence="8">
    <location>
        <begin position="26"/>
        <end position="153"/>
    </location>
</feature>
<dbReference type="GO" id="GO:0016020">
    <property type="term" value="C:membrane"/>
    <property type="evidence" value="ECO:0007669"/>
    <property type="project" value="UniProtKB-SubCell"/>
</dbReference>
<evidence type="ECO:0000313" key="9">
    <source>
        <dbReference type="EMBL" id="KFM59091.1"/>
    </source>
</evidence>
<feature type="transmembrane region" description="Helical" evidence="7">
    <location>
        <begin position="96"/>
        <end position="119"/>
    </location>
</feature>
<evidence type="ECO:0000256" key="7">
    <source>
        <dbReference type="SAM" id="Phobius"/>
    </source>
</evidence>
<sequence length="183" mass="20241">MTTNVTISAQTTTTKISPNIRFDPTYVKTLSGILKILEVVVCLIGFICVQTIPFAAYRSAGGWYVFVAVTGFWVTLLLFLAYLFHFVERLHWLPWLLVETAYNGTWAVFFFIASCVSAANASTDPGWGAAAFFGFGNMFIFGFDTYLKFKAWRGGEIAQGERTTSPSSDQNTPSATGPSYPTY</sequence>
<dbReference type="Pfam" id="PF01284">
    <property type="entry name" value="MARVEL"/>
    <property type="match status" value="1"/>
</dbReference>
<comment type="subcellular location">
    <subcellularLocation>
        <location evidence="1">Membrane</location>
        <topology evidence="1">Multi-pass membrane protein</topology>
    </subcellularLocation>
</comment>
<keyword evidence="2 5" id="KW-0812">Transmembrane</keyword>
<feature type="compositionally biased region" description="Polar residues" evidence="6">
    <location>
        <begin position="161"/>
        <end position="183"/>
    </location>
</feature>
<accession>A0A087T1V2</accession>
<gene>
    <name evidence="9" type="ORF">X975_06582</name>
</gene>
<evidence type="ECO:0000256" key="3">
    <source>
        <dbReference type="ARBA" id="ARBA00022989"/>
    </source>
</evidence>
<proteinExistence type="predicted"/>
<dbReference type="Proteomes" id="UP000054359">
    <property type="component" value="Unassembled WGS sequence"/>
</dbReference>
<dbReference type="OrthoDB" id="10028364at2759"/>
<evidence type="ECO:0000256" key="2">
    <source>
        <dbReference type="ARBA" id="ARBA00022692"/>
    </source>
</evidence>
<dbReference type="PROSITE" id="PS51225">
    <property type="entry name" value="MARVEL"/>
    <property type="match status" value="1"/>
</dbReference>
<dbReference type="OMA" id="NHKKGAE"/>
<evidence type="ECO:0000313" key="10">
    <source>
        <dbReference type="Proteomes" id="UP000054359"/>
    </source>
</evidence>
<feature type="transmembrane region" description="Helical" evidence="7">
    <location>
        <begin position="125"/>
        <end position="143"/>
    </location>
</feature>
<dbReference type="InterPro" id="IPR008253">
    <property type="entry name" value="Marvel"/>
</dbReference>
<feature type="transmembrane region" description="Helical" evidence="7">
    <location>
        <begin position="63"/>
        <end position="84"/>
    </location>
</feature>
<evidence type="ECO:0000256" key="4">
    <source>
        <dbReference type="ARBA" id="ARBA00023136"/>
    </source>
</evidence>
<evidence type="ECO:0000256" key="6">
    <source>
        <dbReference type="SAM" id="MobiDB-lite"/>
    </source>
</evidence>
<protein>
    <submittedName>
        <fullName evidence="9">CKLF-like MARVEL transmembrane domain-containing protein 4</fullName>
    </submittedName>
</protein>
<name>A0A087T1V2_STEMI</name>
<organism evidence="9 10">
    <name type="scientific">Stegodyphus mimosarum</name>
    <name type="common">African social velvet spider</name>
    <dbReference type="NCBI Taxonomy" id="407821"/>
    <lineage>
        <taxon>Eukaryota</taxon>
        <taxon>Metazoa</taxon>
        <taxon>Ecdysozoa</taxon>
        <taxon>Arthropoda</taxon>
        <taxon>Chelicerata</taxon>
        <taxon>Arachnida</taxon>
        <taxon>Araneae</taxon>
        <taxon>Araneomorphae</taxon>
        <taxon>Entelegynae</taxon>
        <taxon>Eresoidea</taxon>
        <taxon>Eresidae</taxon>
        <taxon>Stegodyphus</taxon>
    </lineage>
</organism>
<evidence type="ECO:0000256" key="1">
    <source>
        <dbReference type="ARBA" id="ARBA00004141"/>
    </source>
</evidence>
<dbReference type="PANTHER" id="PTHR22776:SF49">
    <property type="entry name" value="MARVEL DOMAIN-CONTAINING PROTEIN"/>
    <property type="match status" value="1"/>
</dbReference>
<keyword evidence="3 7" id="KW-1133">Transmembrane helix</keyword>
<keyword evidence="10" id="KW-1185">Reference proteome</keyword>
<dbReference type="InterPro" id="IPR050578">
    <property type="entry name" value="MARVEL-CKLF_proteins"/>
</dbReference>
<evidence type="ECO:0000259" key="8">
    <source>
        <dbReference type="PROSITE" id="PS51225"/>
    </source>
</evidence>
<dbReference type="EMBL" id="KK113013">
    <property type="protein sequence ID" value="KFM59091.1"/>
    <property type="molecule type" value="Genomic_DNA"/>
</dbReference>
<feature type="transmembrane region" description="Helical" evidence="7">
    <location>
        <begin position="36"/>
        <end position="57"/>
    </location>
</feature>
<keyword evidence="4 5" id="KW-0472">Membrane</keyword>
<reference evidence="9 10" key="1">
    <citation type="submission" date="2013-11" db="EMBL/GenBank/DDBJ databases">
        <title>Genome sequencing of Stegodyphus mimosarum.</title>
        <authorList>
            <person name="Bechsgaard J."/>
        </authorList>
    </citation>
    <scope>NUCLEOTIDE SEQUENCE [LARGE SCALE GENOMIC DNA]</scope>
</reference>
<dbReference type="PANTHER" id="PTHR22776">
    <property type="entry name" value="MARVEL-CONTAINING POTENTIAL LIPID RAFT-ASSOCIATED PROTEIN"/>
    <property type="match status" value="1"/>
</dbReference>
<feature type="non-terminal residue" evidence="9">
    <location>
        <position position="183"/>
    </location>
</feature>
<feature type="region of interest" description="Disordered" evidence="6">
    <location>
        <begin position="159"/>
        <end position="183"/>
    </location>
</feature>
<evidence type="ECO:0000256" key="5">
    <source>
        <dbReference type="PROSITE-ProRule" id="PRU00581"/>
    </source>
</evidence>
<dbReference type="AlphaFoldDB" id="A0A087T1V2"/>